<organism evidence="1">
    <name type="scientific">Anguilla anguilla</name>
    <name type="common">European freshwater eel</name>
    <name type="synonym">Muraena anguilla</name>
    <dbReference type="NCBI Taxonomy" id="7936"/>
    <lineage>
        <taxon>Eukaryota</taxon>
        <taxon>Metazoa</taxon>
        <taxon>Chordata</taxon>
        <taxon>Craniata</taxon>
        <taxon>Vertebrata</taxon>
        <taxon>Euteleostomi</taxon>
        <taxon>Actinopterygii</taxon>
        <taxon>Neopterygii</taxon>
        <taxon>Teleostei</taxon>
        <taxon>Anguilliformes</taxon>
        <taxon>Anguillidae</taxon>
        <taxon>Anguilla</taxon>
    </lineage>
</organism>
<reference evidence="1" key="1">
    <citation type="submission" date="2014-11" db="EMBL/GenBank/DDBJ databases">
        <authorList>
            <person name="Amaro Gonzalez C."/>
        </authorList>
    </citation>
    <scope>NUCLEOTIDE SEQUENCE</scope>
</reference>
<dbReference type="AlphaFoldDB" id="A0A0E9SRE7"/>
<reference evidence="1" key="2">
    <citation type="journal article" date="2015" name="Fish Shellfish Immunol.">
        <title>Early steps in the European eel (Anguilla anguilla)-Vibrio vulnificus interaction in the gills: Role of the RtxA13 toxin.</title>
        <authorList>
            <person name="Callol A."/>
            <person name="Pajuelo D."/>
            <person name="Ebbesson L."/>
            <person name="Teles M."/>
            <person name="MacKenzie S."/>
            <person name="Amaro C."/>
        </authorList>
    </citation>
    <scope>NUCLEOTIDE SEQUENCE</scope>
</reference>
<protein>
    <submittedName>
        <fullName evidence="1">Uncharacterized protein</fullName>
    </submittedName>
</protein>
<dbReference type="EMBL" id="GBXM01065464">
    <property type="protein sequence ID" value="JAH43113.1"/>
    <property type="molecule type" value="Transcribed_RNA"/>
</dbReference>
<sequence length="19" mass="2317">MFGCRSRLCNFFCIVNENY</sequence>
<accession>A0A0E9SRE7</accession>
<evidence type="ECO:0000313" key="1">
    <source>
        <dbReference type="EMBL" id="JAH43113.1"/>
    </source>
</evidence>
<name>A0A0E9SRE7_ANGAN</name>
<proteinExistence type="predicted"/>